<dbReference type="EMBL" id="SNXK01000001">
    <property type="protein sequence ID" value="TDP42033.1"/>
    <property type="molecule type" value="Genomic_DNA"/>
</dbReference>
<dbReference type="AlphaFoldDB" id="A0A4R6PUT0"/>
<evidence type="ECO:0000256" key="1">
    <source>
        <dbReference type="SAM" id="MobiDB-lite"/>
    </source>
</evidence>
<dbReference type="Proteomes" id="UP000295087">
    <property type="component" value="Unassembled WGS sequence"/>
</dbReference>
<proteinExistence type="predicted"/>
<feature type="region of interest" description="Disordered" evidence="1">
    <location>
        <begin position="1"/>
        <end position="30"/>
    </location>
</feature>
<reference evidence="2 3" key="1">
    <citation type="submission" date="2019-03" db="EMBL/GenBank/DDBJ databases">
        <title>Genomic Encyclopedia of Type Strains, Phase IV (KMG-IV): sequencing the most valuable type-strain genomes for metagenomic binning, comparative biology and taxonomic classification.</title>
        <authorList>
            <person name="Goeker M."/>
        </authorList>
    </citation>
    <scope>NUCLEOTIDE SEQUENCE [LARGE SCALE GENOMIC DNA]</scope>
    <source>
        <strain evidence="2 3">DSM 44496</strain>
    </source>
</reference>
<accession>A0A4R6PUT0</accession>
<gene>
    <name evidence="2" type="ORF">DFR75_1011140</name>
</gene>
<feature type="compositionally biased region" description="Low complexity" evidence="1">
    <location>
        <begin position="13"/>
        <end position="26"/>
    </location>
</feature>
<keyword evidence="3" id="KW-1185">Reference proteome</keyword>
<comment type="caution">
    <text evidence="2">The sequence shown here is derived from an EMBL/GenBank/DDBJ whole genome shotgun (WGS) entry which is preliminary data.</text>
</comment>
<protein>
    <submittedName>
        <fullName evidence="2">Uncharacterized protein</fullName>
    </submittedName>
</protein>
<organism evidence="2 3">
    <name type="scientific">Nocardia ignorata</name>
    <dbReference type="NCBI Taxonomy" id="145285"/>
    <lineage>
        <taxon>Bacteria</taxon>
        <taxon>Bacillati</taxon>
        <taxon>Actinomycetota</taxon>
        <taxon>Actinomycetes</taxon>
        <taxon>Mycobacteriales</taxon>
        <taxon>Nocardiaceae</taxon>
        <taxon>Nocardia</taxon>
    </lineage>
</organism>
<sequence>MVSSTPDKLARGARPANPQQPPRANADGPDRVSVRAIGLRQVDQCASTISPSAGAGTLFGMSTPITIAPSTKVAAAHQKLVV</sequence>
<evidence type="ECO:0000313" key="2">
    <source>
        <dbReference type="EMBL" id="TDP42033.1"/>
    </source>
</evidence>
<name>A0A4R6PUT0_NOCIG</name>
<evidence type="ECO:0000313" key="3">
    <source>
        <dbReference type="Proteomes" id="UP000295087"/>
    </source>
</evidence>